<dbReference type="OrthoDB" id="191037at2759"/>
<keyword evidence="3" id="KW-1185">Reference proteome</keyword>
<name>A0A8K0WWM5_9HYPO</name>
<dbReference type="InterPro" id="IPR002575">
    <property type="entry name" value="Aminoglycoside_PTrfase"/>
</dbReference>
<feature type="domain" description="Aminoglycoside phosphotransferase" evidence="1">
    <location>
        <begin position="31"/>
        <end position="287"/>
    </location>
</feature>
<evidence type="ECO:0000313" key="3">
    <source>
        <dbReference type="Proteomes" id="UP000813444"/>
    </source>
</evidence>
<evidence type="ECO:0000313" key="2">
    <source>
        <dbReference type="EMBL" id="KAH7328842.1"/>
    </source>
</evidence>
<comment type="caution">
    <text evidence="2">The sequence shown here is derived from an EMBL/GenBank/DDBJ whole genome shotgun (WGS) entry which is preliminary data.</text>
</comment>
<dbReference type="EMBL" id="JAGPNK010000001">
    <property type="protein sequence ID" value="KAH7328842.1"/>
    <property type="molecule type" value="Genomic_DNA"/>
</dbReference>
<dbReference type="AlphaFoldDB" id="A0A8K0WWM5"/>
<dbReference type="Gene3D" id="3.90.1200.10">
    <property type="match status" value="1"/>
</dbReference>
<dbReference type="Gene3D" id="3.30.200.20">
    <property type="entry name" value="Phosphorylase Kinase, domain 1"/>
    <property type="match status" value="1"/>
</dbReference>
<sequence length="366" mass="40431">MAGRVRQPIDEAAFEAYIANHVPAIKLPIGLKQFGFGQSNPTYQITDATGQRFVMRKKPPGKLISKTAHKVEREYRIMHALEHTDVAVPRTYALCEDEGVVGTPFYIMEFVDGRIFEDFAMPGVSAADRAAMWRDAVTALARLHAVDHGAVGLGTFGKPTGFYGRQVRTWTTICTSQEKVVDVETGEPVGRLPHFDDLVGFFEDARVQPRDRTTLVHGDFKIDNLIFHKTEPRVIGILDWEMSTVGHPLSDVCNLLMPYFTANASGASVNDLSAFQEGQTPGLPRLEEALAWYAETSGYDACADLAWGMAFNIFKLAGVCQGIAARYAVRQASSEKAMLHAAVRGPLAERAWELARQVKSGREQKL</sequence>
<protein>
    <submittedName>
        <fullName evidence="2">Acyl-CoA dehydrogenase family member 11</fullName>
    </submittedName>
</protein>
<dbReference type="CDD" id="cd05154">
    <property type="entry name" value="ACAD10_11_N-like"/>
    <property type="match status" value="1"/>
</dbReference>
<dbReference type="Pfam" id="PF01636">
    <property type="entry name" value="APH"/>
    <property type="match status" value="1"/>
</dbReference>
<proteinExistence type="predicted"/>
<dbReference type="InterPro" id="IPR041726">
    <property type="entry name" value="ACAD10_11_N"/>
</dbReference>
<dbReference type="SUPFAM" id="SSF56112">
    <property type="entry name" value="Protein kinase-like (PK-like)"/>
    <property type="match status" value="1"/>
</dbReference>
<dbReference type="GO" id="GO:0004672">
    <property type="term" value="F:protein kinase activity"/>
    <property type="evidence" value="ECO:0007669"/>
    <property type="project" value="InterPro"/>
</dbReference>
<gene>
    <name evidence="2" type="ORF">B0I35DRAFT_28081</name>
</gene>
<accession>A0A8K0WWM5</accession>
<dbReference type="Proteomes" id="UP000813444">
    <property type="component" value="Unassembled WGS sequence"/>
</dbReference>
<dbReference type="InterPro" id="IPR052898">
    <property type="entry name" value="ACAD10-like"/>
</dbReference>
<organism evidence="2 3">
    <name type="scientific">Stachybotrys elegans</name>
    <dbReference type="NCBI Taxonomy" id="80388"/>
    <lineage>
        <taxon>Eukaryota</taxon>
        <taxon>Fungi</taxon>
        <taxon>Dikarya</taxon>
        <taxon>Ascomycota</taxon>
        <taxon>Pezizomycotina</taxon>
        <taxon>Sordariomycetes</taxon>
        <taxon>Hypocreomycetidae</taxon>
        <taxon>Hypocreales</taxon>
        <taxon>Stachybotryaceae</taxon>
        <taxon>Stachybotrys</taxon>
    </lineage>
</organism>
<reference evidence="2" key="1">
    <citation type="journal article" date="2021" name="Nat. Commun.">
        <title>Genetic determinants of endophytism in the Arabidopsis root mycobiome.</title>
        <authorList>
            <person name="Mesny F."/>
            <person name="Miyauchi S."/>
            <person name="Thiergart T."/>
            <person name="Pickel B."/>
            <person name="Atanasova L."/>
            <person name="Karlsson M."/>
            <person name="Huettel B."/>
            <person name="Barry K.W."/>
            <person name="Haridas S."/>
            <person name="Chen C."/>
            <person name="Bauer D."/>
            <person name="Andreopoulos W."/>
            <person name="Pangilinan J."/>
            <person name="LaButti K."/>
            <person name="Riley R."/>
            <person name="Lipzen A."/>
            <person name="Clum A."/>
            <person name="Drula E."/>
            <person name="Henrissat B."/>
            <person name="Kohler A."/>
            <person name="Grigoriev I.V."/>
            <person name="Martin F.M."/>
            <person name="Hacquard S."/>
        </authorList>
    </citation>
    <scope>NUCLEOTIDE SEQUENCE</scope>
    <source>
        <strain evidence="2">MPI-CAGE-CH-0235</strain>
    </source>
</reference>
<dbReference type="InterPro" id="IPR008271">
    <property type="entry name" value="Ser/Thr_kinase_AS"/>
</dbReference>
<dbReference type="PANTHER" id="PTHR47829:SF1">
    <property type="entry name" value="HAD FAMILY PHOSPHATASE"/>
    <property type="match status" value="1"/>
</dbReference>
<dbReference type="InterPro" id="IPR011009">
    <property type="entry name" value="Kinase-like_dom_sf"/>
</dbReference>
<evidence type="ECO:0000259" key="1">
    <source>
        <dbReference type="Pfam" id="PF01636"/>
    </source>
</evidence>
<dbReference type="PANTHER" id="PTHR47829">
    <property type="entry name" value="HYDROLASE, PUTATIVE (AFU_ORTHOLOGUE AFUA_1G12880)-RELATED"/>
    <property type="match status" value="1"/>
</dbReference>
<dbReference type="PROSITE" id="PS00108">
    <property type="entry name" value="PROTEIN_KINASE_ST"/>
    <property type="match status" value="1"/>
</dbReference>